<reference evidence="1 2" key="1">
    <citation type="submission" date="2016-07" db="EMBL/GenBank/DDBJ databases">
        <title>Draft genome sequence of Methyloligella halotolerans C2T (VKM B-2706T=CCUG 61687T=DSM 25045T), a halotolerant polyhydroxybutyrate accumulating methylotroph.</title>
        <authorList>
            <person name="Vasilenko O.V."/>
            <person name="Doronina N.V."/>
            <person name="Poroshina M.N."/>
            <person name="Tarlachkov S.V."/>
            <person name="Trotsenko Y.A."/>
        </authorList>
    </citation>
    <scope>NUCLEOTIDE SEQUENCE [LARGE SCALE GENOMIC DNA]</scope>
    <source>
        <strain evidence="1 2">VKM B-2706</strain>
    </source>
</reference>
<dbReference type="STRING" id="1177755.A7A08_02306"/>
<dbReference type="Proteomes" id="UP000095087">
    <property type="component" value="Unassembled WGS sequence"/>
</dbReference>
<dbReference type="Pfam" id="PF09650">
    <property type="entry name" value="PHA_gran_rgn"/>
    <property type="match status" value="1"/>
</dbReference>
<gene>
    <name evidence="1" type="ORF">A7A08_02306</name>
</gene>
<organism evidence="1 2">
    <name type="scientific">Methyloligella halotolerans</name>
    <dbReference type="NCBI Taxonomy" id="1177755"/>
    <lineage>
        <taxon>Bacteria</taxon>
        <taxon>Pseudomonadati</taxon>
        <taxon>Pseudomonadota</taxon>
        <taxon>Alphaproteobacteria</taxon>
        <taxon>Hyphomicrobiales</taxon>
        <taxon>Hyphomicrobiaceae</taxon>
        <taxon>Methyloligella</taxon>
    </lineage>
</organism>
<sequence>MTTCEANTFMGKPVTVDIPHNLGKEEAIRRLKNGFGQVRTSFGDKFAVLQDDWTDDHLDFQASLLGQKTNGKVDVADDHVHLEVELPWMLAMLADKAKALVKKQGQLMLEKPVKK</sequence>
<accession>A0A1E2RY82</accession>
<dbReference type="RefSeq" id="WP_245290894.1">
    <property type="nucleotide sequence ID" value="NZ_MASI01000005.1"/>
</dbReference>
<dbReference type="EMBL" id="MASI01000005">
    <property type="protein sequence ID" value="ODA67009.1"/>
    <property type="molecule type" value="Genomic_DNA"/>
</dbReference>
<evidence type="ECO:0000313" key="1">
    <source>
        <dbReference type="EMBL" id="ODA67009.1"/>
    </source>
</evidence>
<dbReference type="AlphaFoldDB" id="A0A1E2RY82"/>
<evidence type="ECO:0000313" key="2">
    <source>
        <dbReference type="Proteomes" id="UP000095087"/>
    </source>
</evidence>
<dbReference type="InterPro" id="IPR013433">
    <property type="entry name" value="PHA_gran_rgn"/>
</dbReference>
<keyword evidence="2" id="KW-1185">Reference proteome</keyword>
<comment type="caution">
    <text evidence="1">The sequence shown here is derived from an EMBL/GenBank/DDBJ whole genome shotgun (WGS) entry which is preliminary data.</text>
</comment>
<protein>
    <submittedName>
        <fullName evidence="1">Putative polyhydroxyalkanoic acid system protein</fullName>
    </submittedName>
</protein>
<name>A0A1E2RY82_9HYPH</name>
<proteinExistence type="predicted"/>